<feature type="region of interest" description="Disordered" evidence="1">
    <location>
        <begin position="67"/>
        <end position="86"/>
    </location>
</feature>
<dbReference type="Proteomes" id="UP000603708">
    <property type="component" value="Unassembled WGS sequence"/>
</dbReference>
<keyword evidence="3" id="KW-1185">Reference proteome</keyword>
<name>A0A919GG00_9ACTN</name>
<proteinExistence type="predicted"/>
<evidence type="ECO:0000313" key="2">
    <source>
        <dbReference type="EMBL" id="GHH83369.1"/>
    </source>
</evidence>
<evidence type="ECO:0000313" key="3">
    <source>
        <dbReference type="Proteomes" id="UP000603708"/>
    </source>
</evidence>
<organism evidence="2 3">
    <name type="scientific">Streptomyces sulfonofaciens</name>
    <dbReference type="NCBI Taxonomy" id="68272"/>
    <lineage>
        <taxon>Bacteria</taxon>
        <taxon>Bacillati</taxon>
        <taxon>Actinomycetota</taxon>
        <taxon>Actinomycetes</taxon>
        <taxon>Kitasatosporales</taxon>
        <taxon>Streptomycetaceae</taxon>
        <taxon>Streptomyces</taxon>
    </lineage>
</organism>
<protein>
    <submittedName>
        <fullName evidence="2">Uncharacterized protein</fullName>
    </submittedName>
</protein>
<reference evidence="2" key="1">
    <citation type="journal article" date="2014" name="Int. J. Syst. Evol. Microbiol.">
        <title>Complete genome sequence of Corynebacterium casei LMG S-19264T (=DSM 44701T), isolated from a smear-ripened cheese.</title>
        <authorList>
            <consortium name="US DOE Joint Genome Institute (JGI-PGF)"/>
            <person name="Walter F."/>
            <person name="Albersmeier A."/>
            <person name="Kalinowski J."/>
            <person name="Ruckert C."/>
        </authorList>
    </citation>
    <scope>NUCLEOTIDE SEQUENCE</scope>
    <source>
        <strain evidence="2">JCM 5069</strain>
    </source>
</reference>
<sequence>MDGGVRSAVNADCAAGASRVLVVAPLGTAELFPVERTLDEAVAELRAAGAEVLMAEPDEASLAAISTNPLDPATRGPAAAAGRAQGRELRIEWHQTEG</sequence>
<dbReference type="RefSeq" id="WP_189934922.1">
    <property type="nucleotide sequence ID" value="NZ_BNCD01000014.1"/>
</dbReference>
<reference evidence="2" key="2">
    <citation type="submission" date="2020-09" db="EMBL/GenBank/DDBJ databases">
        <authorList>
            <person name="Sun Q."/>
            <person name="Ohkuma M."/>
        </authorList>
    </citation>
    <scope>NUCLEOTIDE SEQUENCE</scope>
    <source>
        <strain evidence="2">JCM 5069</strain>
    </source>
</reference>
<feature type="compositionally biased region" description="Low complexity" evidence="1">
    <location>
        <begin position="73"/>
        <end position="84"/>
    </location>
</feature>
<accession>A0A919GG00</accession>
<dbReference type="EMBL" id="BNCD01000014">
    <property type="protein sequence ID" value="GHH83369.1"/>
    <property type="molecule type" value="Genomic_DNA"/>
</dbReference>
<dbReference type="AlphaFoldDB" id="A0A919GG00"/>
<comment type="caution">
    <text evidence="2">The sequence shown here is derived from an EMBL/GenBank/DDBJ whole genome shotgun (WGS) entry which is preliminary data.</text>
</comment>
<gene>
    <name evidence="2" type="ORF">GCM10018793_45290</name>
</gene>
<evidence type="ECO:0000256" key="1">
    <source>
        <dbReference type="SAM" id="MobiDB-lite"/>
    </source>
</evidence>